<organism evidence="1 2">
    <name type="scientific">Desulfoluna limicola</name>
    <dbReference type="NCBI Taxonomy" id="2810562"/>
    <lineage>
        <taxon>Bacteria</taxon>
        <taxon>Pseudomonadati</taxon>
        <taxon>Thermodesulfobacteriota</taxon>
        <taxon>Desulfobacteria</taxon>
        <taxon>Desulfobacterales</taxon>
        <taxon>Desulfolunaceae</taxon>
        <taxon>Desulfoluna</taxon>
    </lineage>
</organism>
<evidence type="ECO:0008006" key="3">
    <source>
        <dbReference type="Google" id="ProtNLM"/>
    </source>
</evidence>
<evidence type="ECO:0000313" key="2">
    <source>
        <dbReference type="Proteomes" id="UP001320148"/>
    </source>
</evidence>
<accession>A0ABM7PIL6</accession>
<dbReference type="RefSeq" id="WP_236888845.1">
    <property type="nucleotide sequence ID" value="NZ_AP024488.1"/>
</dbReference>
<gene>
    <name evidence="1" type="ORF">DSLASN_30510</name>
</gene>
<keyword evidence="2" id="KW-1185">Reference proteome</keyword>
<sequence length="136" mass="15350">MKILETNRKHSTLNRFRIILGLLEGKNDITSNNPDHALSTGVDLSPATIRTFLNTLADKKLLKKEFHPGFTPPVCFVPPTPPHNEYFLIHNSIPYIKEQLVLWEASSFYDEELGAMVQEKLDNLKSKTTGEVGNDS</sequence>
<evidence type="ECO:0000313" key="1">
    <source>
        <dbReference type="EMBL" id="BCS97419.1"/>
    </source>
</evidence>
<proteinExistence type="predicted"/>
<dbReference type="Proteomes" id="UP001320148">
    <property type="component" value="Chromosome"/>
</dbReference>
<name>A0ABM7PIL6_9BACT</name>
<reference evidence="1 2" key="1">
    <citation type="submission" date="2021-02" db="EMBL/GenBank/DDBJ databases">
        <title>Complete genome of Desulfoluna sp. strain ASN36.</title>
        <authorList>
            <person name="Takahashi A."/>
            <person name="Kojima H."/>
            <person name="Fukui M."/>
        </authorList>
    </citation>
    <scope>NUCLEOTIDE SEQUENCE [LARGE SCALE GENOMIC DNA]</scope>
    <source>
        <strain evidence="1 2">ASN36</strain>
    </source>
</reference>
<protein>
    <recommendedName>
        <fullName evidence="3">Transcriptional regulator</fullName>
    </recommendedName>
</protein>
<dbReference type="EMBL" id="AP024488">
    <property type="protein sequence ID" value="BCS97419.1"/>
    <property type="molecule type" value="Genomic_DNA"/>
</dbReference>